<dbReference type="AlphaFoldDB" id="A0A087GIU1"/>
<reference evidence="2" key="1">
    <citation type="journal article" date="2015" name="Nat. Plants">
        <title>Genome expansion of Arabis alpina linked with retrotransposition and reduced symmetric DNA methylation.</title>
        <authorList>
            <person name="Willing E.M."/>
            <person name="Rawat V."/>
            <person name="Mandakova T."/>
            <person name="Maumus F."/>
            <person name="James G.V."/>
            <person name="Nordstroem K.J."/>
            <person name="Becker C."/>
            <person name="Warthmann N."/>
            <person name="Chica C."/>
            <person name="Szarzynska B."/>
            <person name="Zytnicki M."/>
            <person name="Albani M.C."/>
            <person name="Kiefer C."/>
            <person name="Bergonzi S."/>
            <person name="Castaings L."/>
            <person name="Mateos J.L."/>
            <person name="Berns M.C."/>
            <person name="Bujdoso N."/>
            <person name="Piofczyk T."/>
            <person name="de Lorenzo L."/>
            <person name="Barrero-Sicilia C."/>
            <person name="Mateos I."/>
            <person name="Piednoel M."/>
            <person name="Hagmann J."/>
            <person name="Chen-Min-Tao R."/>
            <person name="Iglesias-Fernandez R."/>
            <person name="Schuster S.C."/>
            <person name="Alonso-Blanco C."/>
            <person name="Roudier F."/>
            <person name="Carbonero P."/>
            <person name="Paz-Ares J."/>
            <person name="Davis S.J."/>
            <person name="Pecinka A."/>
            <person name="Quesneville H."/>
            <person name="Colot V."/>
            <person name="Lysak M.A."/>
            <person name="Weigel D."/>
            <person name="Coupland G."/>
            <person name="Schneeberger K."/>
        </authorList>
    </citation>
    <scope>NUCLEOTIDE SEQUENCE [LARGE SCALE GENOMIC DNA]</scope>
    <source>
        <strain evidence="2">cv. Pajares</strain>
    </source>
</reference>
<evidence type="ECO:0000313" key="1">
    <source>
        <dbReference type="EMBL" id="KFK29793.1"/>
    </source>
</evidence>
<organism evidence="1 2">
    <name type="scientific">Arabis alpina</name>
    <name type="common">Alpine rock-cress</name>
    <dbReference type="NCBI Taxonomy" id="50452"/>
    <lineage>
        <taxon>Eukaryota</taxon>
        <taxon>Viridiplantae</taxon>
        <taxon>Streptophyta</taxon>
        <taxon>Embryophyta</taxon>
        <taxon>Tracheophyta</taxon>
        <taxon>Spermatophyta</taxon>
        <taxon>Magnoliopsida</taxon>
        <taxon>eudicotyledons</taxon>
        <taxon>Gunneridae</taxon>
        <taxon>Pentapetalae</taxon>
        <taxon>rosids</taxon>
        <taxon>malvids</taxon>
        <taxon>Brassicales</taxon>
        <taxon>Brassicaceae</taxon>
        <taxon>Arabideae</taxon>
        <taxon>Arabis</taxon>
    </lineage>
</organism>
<accession>A0A087GIU1</accession>
<keyword evidence="2" id="KW-1185">Reference proteome</keyword>
<name>A0A087GIU1_ARAAL</name>
<dbReference type="Proteomes" id="UP000029120">
    <property type="component" value="Chromosome 7"/>
</dbReference>
<dbReference type="Gramene" id="KFK29793">
    <property type="protein sequence ID" value="KFK29793"/>
    <property type="gene ID" value="AALP_AA7G180200"/>
</dbReference>
<sequence>MRLTRRDCETLFWGPADASDLSCGFKYFLIFFFISPRRRQQLHYFFRSFSVLLRSTSPTSLLRLLVHGPSSSSSLLTVHRRRLLCVVTTASTPSFPASTGLVFPSSFPWSFAVVVVLSEETSTRSPRRSSCSTRQL</sequence>
<protein>
    <submittedName>
        <fullName evidence="1">Uncharacterized protein</fullName>
    </submittedName>
</protein>
<proteinExistence type="predicted"/>
<dbReference type="EMBL" id="CM002875">
    <property type="protein sequence ID" value="KFK29793.1"/>
    <property type="molecule type" value="Genomic_DNA"/>
</dbReference>
<evidence type="ECO:0000313" key="2">
    <source>
        <dbReference type="Proteomes" id="UP000029120"/>
    </source>
</evidence>
<gene>
    <name evidence="1" type="ordered locus">AALP_Aa7g180200</name>
</gene>